<dbReference type="EMBL" id="SWLG01000017">
    <property type="protein sequence ID" value="TLS35719.1"/>
    <property type="molecule type" value="Genomic_DNA"/>
</dbReference>
<evidence type="ECO:0000313" key="2">
    <source>
        <dbReference type="Proteomes" id="UP000308230"/>
    </source>
</evidence>
<comment type="caution">
    <text evidence="1">The sequence shown here is derived from an EMBL/GenBank/DDBJ whole genome shotgun (WGS) entry which is preliminary data.</text>
</comment>
<proteinExistence type="predicted"/>
<accession>A0A5R9EZ38</accession>
<dbReference type="AlphaFoldDB" id="A0A5R9EZ38"/>
<dbReference type="Pfam" id="PF14152">
    <property type="entry name" value="YfhE"/>
    <property type="match status" value="1"/>
</dbReference>
<dbReference type="RefSeq" id="WP_138128497.1">
    <property type="nucleotide sequence ID" value="NZ_SWLG01000017.1"/>
</dbReference>
<evidence type="ECO:0000313" key="1">
    <source>
        <dbReference type="EMBL" id="TLS35719.1"/>
    </source>
</evidence>
<organism evidence="1 2">
    <name type="scientific">Exobacillus caeni</name>
    <dbReference type="NCBI Taxonomy" id="2574798"/>
    <lineage>
        <taxon>Bacteria</taxon>
        <taxon>Bacillati</taxon>
        <taxon>Bacillota</taxon>
        <taxon>Bacilli</taxon>
        <taxon>Bacillales</taxon>
        <taxon>Guptibacillaceae</taxon>
        <taxon>Exobacillus</taxon>
    </lineage>
</organism>
<keyword evidence="2" id="KW-1185">Reference proteome</keyword>
<reference evidence="1 2" key="1">
    <citation type="submission" date="2019-04" db="EMBL/GenBank/DDBJ databases">
        <title>Bacillus caeni sp. nov., a bacterium isolated from mangrove sediment.</title>
        <authorList>
            <person name="Huang H."/>
            <person name="Mo K."/>
            <person name="Hu Y."/>
        </authorList>
    </citation>
    <scope>NUCLEOTIDE SEQUENCE [LARGE SCALE GENOMIC DNA]</scope>
    <source>
        <strain evidence="1 2">HB172195</strain>
    </source>
</reference>
<name>A0A5R9EZ38_9BACL</name>
<sequence length="37" mass="4412">MEKKNRNRDKNGRKVLNKNQEVLFGHEFKVADRAGQR</sequence>
<gene>
    <name evidence="1" type="ORF">FCL54_18860</name>
</gene>
<dbReference type="InterPro" id="IPR025437">
    <property type="entry name" value="YfhE-like"/>
</dbReference>
<protein>
    <submittedName>
        <fullName evidence="1">YfhE family protein</fullName>
    </submittedName>
</protein>
<dbReference type="Proteomes" id="UP000308230">
    <property type="component" value="Unassembled WGS sequence"/>
</dbReference>